<comment type="caution">
    <text evidence="1">The sequence shown here is derived from an EMBL/GenBank/DDBJ whole genome shotgun (WGS) entry which is preliminary data.</text>
</comment>
<accession>A0ABW7QC18</accession>
<dbReference type="Proteomes" id="UP001610861">
    <property type="component" value="Unassembled WGS sequence"/>
</dbReference>
<evidence type="ECO:0000313" key="1">
    <source>
        <dbReference type="EMBL" id="MFH8252425.1"/>
    </source>
</evidence>
<organism evidence="1 2">
    <name type="scientific">Microbacterium alkaliflavum</name>
    <dbReference type="NCBI Taxonomy" id="3248839"/>
    <lineage>
        <taxon>Bacteria</taxon>
        <taxon>Bacillati</taxon>
        <taxon>Actinomycetota</taxon>
        <taxon>Actinomycetes</taxon>
        <taxon>Micrococcales</taxon>
        <taxon>Microbacteriaceae</taxon>
        <taxon>Microbacterium</taxon>
    </lineage>
</organism>
<sequence length="82" mass="8354">MKGDEEAPDALDRFVGERVWQRAAQLGGWGTAVQRVSMPPVAIPPVLGMAGSLGHTLLVPAPARAARGGRGTAGRPAPAVSS</sequence>
<reference evidence="1 2" key="1">
    <citation type="submission" date="2024-09" db="EMBL/GenBank/DDBJ databases">
        <authorList>
            <person name="Pan X."/>
        </authorList>
    </citation>
    <scope>NUCLEOTIDE SEQUENCE [LARGE SCALE GENOMIC DNA]</scope>
    <source>
        <strain evidence="1 2">B2969</strain>
    </source>
</reference>
<evidence type="ECO:0000313" key="2">
    <source>
        <dbReference type="Proteomes" id="UP001610861"/>
    </source>
</evidence>
<name>A0ABW7QC18_9MICO</name>
<gene>
    <name evidence="1" type="ORF">ACH3VR_18810</name>
</gene>
<protein>
    <submittedName>
        <fullName evidence="1">Uncharacterized protein</fullName>
    </submittedName>
</protein>
<dbReference type="RefSeq" id="WP_397557854.1">
    <property type="nucleotide sequence ID" value="NZ_JBIQWL010000009.1"/>
</dbReference>
<dbReference type="EMBL" id="JBIQWL010000009">
    <property type="protein sequence ID" value="MFH8252425.1"/>
    <property type="molecule type" value="Genomic_DNA"/>
</dbReference>
<keyword evidence="2" id="KW-1185">Reference proteome</keyword>
<feature type="non-terminal residue" evidence="1">
    <location>
        <position position="82"/>
    </location>
</feature>
<proteinExistence type="predicted"/>